<gene>
    <name evidence="2" type="ORF">F5878DRAFT_298901</name>
</gene>
<sequence length="220" mass="24043">MGHRRKGSPFPLTLAPPSSDSSPSISNEIPRGSSAAHPLAKFPPSRFSLSSSESDDPSDDELHNAHRRREVMAREPAGMILDSRGLPVPLPNPLPSKNPSVNPFEIVTSISSEPDDDMDTPMQSPTTPTSGHFLIAQTRQAPVVHDHHISSNLNSFAGKVKPRQPVPECIVMMTLDPFEDSDSESLTSGEDTTYWSARSSMDSSDDPAHCHSHVPHRRWV</sequence>
<feature type="region of interest" description="Disordered" evidence="1">
    <location>
        <begin position="179"/>
        <end position="220"/>
    </location>
</feature>
<accession>A0AA38P3M3</accession>
<dbReference type="AlphaFoldDB" id="A0AA38P3M3"/>
<feature type="region of interest" description="Disordered" evidence="1">
    <location>
        <begin position="1"/>
        <end position="82"/>
    </location>
</feature>
<feature type="compositionally biased region" description="Low complexity" evidence="1">
    <location>
        <begin position="16"/>
        <end position="26"/>
    </location>
</feature>
<dbReference type="Proteomes" id="UP001163846">
    <property type="component" value="Unassembled WGS sequence"/>
</dbReference>
<reference evidence="2" key="1">
    <citation type="submission" date="2022-08" db="EMBL/GenBank/DDBJ databases">
        <authorList>
            <consortium name="DOE Joint Genome Institute"/>
            <person name="Min B."/>
            <person name="Riley R."/>
            <person name="Sierra-Patev S."/>
            <person name="Naranjo-Ortiz M."/>
            <person name="Looney B."/>
            <person name="Konkel Z."/>
            <person name="Slot J.C."/>
            <person name="Sakamoto Y."/>
            <person name="Steenwyk J.L."/>
            <person name="Rokas A."/>
            <person name="Carro J."/>
            <person name="Camarero S."/>
            <person name="Ferreira P."/>
            <person name="Molpeceres G."/>
            <person name="Ruiz-Duenas F.J."/>
            <person name="Serrano A."/>
            <person name="Henrissat B."/>
            <person name="Drula E."/>
            <person name="Hughes K.W."/>
            <person name="Mata J.L."/>
            <person name="Ishikawa N.K."/>
            <person name="Vargas-Isla R."/>
            <person name="Ushijima S."/>
            <person name="Smith C.A."/>
            <person name="Ahrendt S."/>
            <person name="Andreopoulos W."/>
            <person name="He G."/>
            <person name="Labutti K."/>
            <person name="Lipzen A."/>
            <person name="Ng V."/>
            <person name="Sandor L."/>
            <person name="Barry K."/>
            <person name="Martinez A.T."/>
            <person name="Xiao Y."/>
            <person name="Gibbons J.G."/>
            <person name="Terashima K."/>
            <person name="Hibbett D.S."/>
            <person name="Grigoriev I.V."/>
        </authorList>
    </citation>
    <scope>NUCLEOTIDE SEQUENCE</scope>
    <source>
        <strain evidence="2">TFB9207</strain>
    </source>
</reference>
<protein>
    <submittedName>
        <fullName evidence="2">Uncharacterized protein</fullName>
    </submittedName>
</protein>
<evidence type="ECO:0000256" key="1">
    <source>
        <dbReference type="SAM" id="MobiDB-lite"/>
    </source>
</evidence>
<feature type="compositionally biased region" description="Basic residues" evidence="1">
    <location>
        <begin position="210"/>
        <end position="220"/>
    </location>
</feature>
<organism evidence="2 3">
    <name type="scientific">Lentinula raphanica</name>
    <dbReference type="NCBI Taxonomy" id="153919"/>
    <lineage>
        <taxon>Eukaryota</taxon>
        <taxon>Fungi</taxon>
        <taxon>Dikarya</taxon>
        <taxon>Basidiomycota</taxon>
        <taxon>Agaricomycotina</taxon>
        <taxon>Agaricomycetes</taxon>
        <taxon>Agaricomycetidae</taxon>
        <taxon>Agaricales</taxon>
        <taxon>Marasmiineae</taxon>
        <taxon>Omphalotaceae</taxon>
        <taxon>Lentinula</taxon>
    </lineage>
</organism>
<keyword evidence="3" id="KW-1185">Reference proteome</keyword>
<name>A0AA38P3M3_9AGAR</name>
<proteinExistence type="predicted"/>
<evidence type="ECO:0000313" key="2">
    <source>
        <dbReference type="EMBL" id="KAJ3835684.1"/>
    </source>
</evidence>
<comment type="caution">
    <text evidence="2">The sequence shown here is derived from an EMBL/GenBank/DDBJ whole genome shotgun (WGS) entry which is preliminary data.</text>
</comment>
<feature type="compositionally biased region" description="Polar residues" evidence="1">
    <location>
        <begin position="184"/>
        <end position="202"/>
    </location>
</feature>
<evidence type="ECO:0000313" key="3">
    <source>
        <dbReference type="Proteomes" id="UP001163846"/>
    </source>
</evidence>
<dbReference type="EMBL" id="MU806388">
    <property type="protein sequence ID" value="KAJ3835684.1"/>
    <property type="molecule type" value="Genomic_DNA"/>
</dbReference>
<feature type="compositionally biased region" description="Low complexity" evidence="1">
    <location>
        <begin position="42"/>
        <end position="52"/>
    </location>
</feature>